<sequence length="75" mass="8690">MGTTALPVITYKQHISVFLHFFWRYFIPIILLITSTKCQSGVMSNLFRPTDLWGPLSIQNKKISEYDEKAARITI</sequence>
<organism evidence="2 3">
    <name type="scientific">Dictyocaulus viviparus</name>
    <name type="common">Bovine lungworm</name>
    <dbReference type="NCBI Taxonomy" id="29172"/>
    <lineage>
        <taxon>Eukaryota</taxon>
        <taxon>Metazoa</taxon>
        <taxon>Ecdysozoa</taxon>
        <taxon>Nematoda</taxon>
        <taxon>Chromadorea</taxon>
        <taxon>Rhabditida</taxon>
        <taxon>Rhabditina</taxon>
        <taxon>Rhabditomorpha</taxon>
        <taxon>Strongyloidea</taxon>
        <taxon>Metastrongylidae</taxon>
        <taxon>Dictyocaulus</taxon>
    </lineage>
</organism>
<protein>
    <submittedName>
        <fullName evidence="2">Uncharacterized protein</fullName>
    </submittedName>
</protein>
<keyword evidence="1" id="KW-0472">Membrane</keyword>
<keyword evidence="1" id="KW-1133">Transmembrane helix</keyword>
<feature type="transmembrane region" description="Helical" evidence="1">
    <location>
        <begin position="15"/>
        <end position="34"/>
    </location>
</feature>
<reference evidence="2 3" key="1">
    <citation type="submission" date="2013-11" db="EMBL/GenBank/DDBJ databases">
        <title>Draft genome of the bovine lungworm Dictyocaulus viviparus.</title>
        <authorList>
            <person name="Mitreva M."/>
        </authorList>
    </citation>
    <scope>NUCLEOTIDE SEQUENCE [LARGE SCALE GENOMIC DNA]</scope>
    <source>
        <strain evidence="2 3">HannoverDv2000</strain>
    </source>
</reference>
<keyword evidence="1" id="KW-0812">Transmembrane</keyword>
<reference evidence="3" key="2">
    <citation type="journal article" date="2016" name="Sci. Rep.">
        <title>Dictyocaulus viviparus genome, variome and transcriptome elucidate lungworm biology and support future intervention.</title>
        <authorList>
            <person name="McNulty S.N."/>
            <person name="Strube C."/>
            <person name="Rosa B.A."/>
            <person name="Martin J.C."/>
            <person name="Tyagi R."/>
            <person name="Choi Y.J."/>
            <person name="Wang Q."/>
            <person name="Hallsworth Pepin K."/>
            <person name="Zhang X."/>
            <person name="Ozersky P."/>
            <person name="Wilson R.K."/>
            <person name="Sternberg P.W."/>
            <person name="Gasser R.B."/>
            <person name="Mitreva M."/>
        </authorList>
    </citation>
    <scope>NUCLEOTIDE SEQUENCE [LARGE SCALE GENOMIC DNA]</scope>
    <source>
        <strain evidence="3">HannoverDv2000</strain>
    </source>
</reference>
<dbReference type="OrthoDB" id="5791184at2759"/>
<keyword evidence="3" id="KW-1185">Reference proteome</keyword>
<dbReference type="Proteomes" id="UP000053766">
    <property type="component" value="Unassembled WGS sequence"/>
</dbReference>
<name>A0A0D8Y1F4_DICVI</name>
<evidence type="ECO:0000256" key="1">
    <source>
        <dbReference type="SAM" id="Phobius"/>
    </source>
</evidence>
<evidence type="ECO:0000313" key="2">
    <source>
        <dbReference type="EMBL" id="KJH50520.1"/>
    </source>
</evidence>
<gene>
    <name evidence="2" type="ORF">DICVIV_03284</name>
</gene>
<dbReference type="AlphaFoldDB" id="A0A0D8Y1F4"/>
<accession>A0A0D8Y1F4</accession>
<dbReference type="EMBL" id="KN716203">
    <property type="protein sequence ID" value="KJH50520.1"/>
    <property type="molecule type" value="Genomic_DNA"/>
</dbReference>
<evidence type="ECO:0000313" key="3">
    <source>
        <dbReference type="Proteomes" id="UP000053766"/>
    </source>
</evidence>
<proteinExistence type="predicted"/>